<dbReference type="InterPro" id="IPR038765">
    <property type="entry name" value="Papain-like_cys_pep_sf"/>
</dbReference>
<comment type="caution">
    <text evidence="1">The sequence shown here is derived from an EMBL/GenBank/DDBJ whole genome shotgun (WGS) entry which is preliminary data.</text>
</comment>
<dbReference type="AlphaFoldDB" id="A0AAV0XI43"/>
<evidence type="ECO:0000313" key="1">
    <source>
        <dbReference type="EMBL" id="CAI6367533.1"/>
    </source>
</evidence>
<dbReference type="Gene3D" id="3.90.70.10">
    <property type="entry name" value="Cysteine proteinases"/>
    <property type="match status" value="1"/>
</dbReference>
<dbReference type="EMBL" id="CARXXK010000005">
    <property type="protein sequence ID" value="CAI6367533.1"/>
    <property type="molecule type" value="Genomic_DNA"/>
</dbReference>
<sequence>MVRDSEKICEGIKEINSALSEIHIIIDILYWEEEAVISSNRSSEAAAHVDIKLGEIPQVLLYGSRTYELRGIVSFKRGRTSLRNSIGHYHAYVKRGNKNWQLFDDLNKKPIPINESKTVPCEFLVYTI</sequence>
<evidence type="ECO:0008006" key="3">
    <source>
        <dbReference type="Google" id="ProtNLM"/>
    </source>
</evidence>
<accession>A0AAV0XI43</accession>
<gene>
    <name evidence="1" type="ORF">MEUPH1_LOCUS21999</name>
</gene>
<proteinExistence type="predicted"/>
<evidence type="ECO:0000313" key="2">
    <source>
        <dbReference type="Proteomes" id="UP001160148"/>
    </source>
</evidence>
<dbReference type="SUPFAM" id="SSF54001">
    <property type="entry name" value="Cysteine proteinases"/>
    <property type="match status" value="1"/>
</dbReference>
<name>A0AAV0XI43_9HEMI</name>
<organism evidence="1 2">
    <name type="scientific">Macrosiphum euphorbiae</name>
    <name type="common">potato aphid</name>
    <dbReference type="NCBI Taxonomy" id="13131"/>
    <lineage>
        <taxon>Eukaryota</taxon>
        <taxon>Metazoa</taxon>
        <taxon>Ecdysozoa</taxon>
        <taxon>Arthropoda</taxon>
        <taxon>Hexapoda</taxon>
        <taxon>Insecta</taxon>
        <taxon>Pterygota</taxon>
        <taxon>Neoptera</taxon>
        <taxon>Paraneoptera</taxon>
        <taxon>Hemiptera</taxon>
        <taxon>Sternorrhyncha</taxon>
        <taxon>Aphidomorpha</taxon>
        <taxon>Aphidoidea</taxon>
        <taxon>Aphididae</taxon>
        <taxon>Macrosiphini</taxon>
        <taxon>Macrosiphum</taxon>
    </lineage>
</organism>
<dbReference type="Proteomes" id="UP001160148">
    <property type="component" value="Unassembled WGS sequence"/>
</dbReference>
<protein>
    <recommendedName>
        <fullName evidence="3">USP domain-containing protein</fullName>
    </recommendedName>
</protein>
<reference evidence="1 2" key="1">
    <citation type="submission" date="2023-01" db="EMBL/GenBank/DDBJ databases">
        <authorList>
            <person name="Whitehead M."/>
        </authorList>
    </citation>
    <scope>NUCLEOTIDE SEQUENCE [LARGE SCALE GENOMIC DNA]</scope>
</reference>
<keyword evidence="2" id="KW-1185">Reference proteome</keyword>